<name>A0AAV2I8P5_LYMST</name>
<comment type="similarity">
    <text evidence="1 3">Belongs to the type-B carboxylesterase/lipase family.</text>
</comment>
<evidence type="ECO:0000256" key="2">
    <source>
        <dbReference type="ARBA" id="ARBA00022801"/>
    </source>
</evidence>
<keyword evidence="2 3" id="KW-0378">Hydrolase</keyword>
<reference evidence="5 6" key="1">
    <citation type="submission" date="2024-04" db="EMBL/GenBank/DDBJ databases">
        <authorList>
            <consortium name="Genoscope - CEA"/>
            <person name="William W."/>
        </authorList>
    </citation>
    <scope>NUCLEOTIDE SEQUENCE [LARGE SCALE GENOMIC DNA]</scope>
</reference>
<dbReference type="InterPro" id="IPR029058">
    <property type="entry name" value="AB_hydrolase_fold"/>
</dbReference>
<evidence type="ECO:0000256" key="1">
    <source>
        <dbReference type="ARBA" id="ARBA00005964"/>
    </source>
</evidence>
<dbReference type="EC" id="3.1.1.-" evidence="3"/>
<feature type="non-terminal residue" evidence="5">
    <location>
        <position position="335"/>
    </location>
</feature>
<dbReference type="EMBL" id="CAXITT010000454">
    <property type="protein sequence ID" value="CAL1541833.1"/>
    <property type="molecule type" value="Genomic_DNA"/>
</dbReference>
<protein>
    <recommendedName>
        <fullName evidence="3">Carboxylic ester hydrolase</fullName>
        <ecNumber evidence="3">3.1.1.-</ecNumber>
    </recommendedName>
</protein>
<keyword evidence="6" id="KW-1185">Reference proteome</keyword>
<evidence type="ECO:0000259" key="4">
    <source>
        <dbReference type="Pfam" id="PF00135"/>
    </source>
</evidence>
<dbReference type="GO" id="GO:0016787">
    <property type="term" value="F:hydrolase activity"/>
    <property type="evidence" value="ECO:0007669"/>
    <property type="project" value="UniProtKB-KW"/>
</dbReference>
<dbReference type="PROSITE" id="PS00122">
    <property type="entry name" value="CARBOXYLESTERASE_B_1"/>
    <property type="match status" value="1"/>
</dbReference>
<evidence type="ECO:0000313" key="5">
    <source>
        <dbReference type="EMBL" id="CAL1541833.1"/>
    </source>
</evidence>
<feature type="signal peptide" evidence="3">
    <location>
        <begin position="1"/>
        <end position="18"/>
    </location>
</feature>
<dbReference type="InterPro" id="IPR019826">
    <property type="entry name" value="Carboxylesterase_B_AS"/>
</dbReference>
<proteinExistence type="inferred from homology"/>
<dbReference type="InterPro" id="IPR050309">
    <property type="entry name" value="Type-B_Carboxylest/Lipase"/>
</dbReference>
<dbReference type="Gene3D" id="3.40.50.1820">
    <property type="entry name" value="alpha/beta hydrolase"/>
    <property type="match status" value="1"/>
</dbReference>
<sequence>MFVVLSCTVAMWVACSDAAPTFVVESPFGSIKGLEVIANNSKPYLAFRGIPYAKPPEGELRFAKPVQHPKLDGIFDASKFGNACIQAAYTLAPEETMSEDCLFLNVYVKSIPTQSSPQNLKKVMVWIHGGGFILGSSFAYDAGIFVTNNDVIVVTINYRLGVLGFLSTEDEASPGHYGLWDQIMVLKWVKVNIVAFGGDPDDITLGGQSAGGASVSLLSLTPFTKGYFTKVYAQSGSATSLFAKYINAKLDAVKLSQQMNCFTGNDSNDSSDSHKIIECLKERSAVDISMGTNFQLSRTTFVPHVDGQLFPRSPAELLKDEAYLDSIGFFQRKYL</sequence>
<comment type="caution">
    <text evidence="5">The sequence shown here is derived from an EMBL/GenBank/DDBJ whole genome shotgun (WGS) entry which is preliminary data.</text>
</comment>
<dbReference type="AlphaFoldDB" id="A0AAV2I8P5"/>
<evidence type="ECO:0000256" key="3">
    <source>
        <dbReference type="RuleBase" id="RU361235"/>
    </source>
</evidence>
<feature type="domain" description="Carboxylesterase type B" evidence="4">
    <location>
        <begin position="23"/>
        <end position="322"/>
    </location>
</feature>
<gene>
    <name evidence="5" type="ORF">GSLYS_00015439001</name>
</gene>
<feature type="chain" id="PRO_5043102662" description="Carboxylic ester hydrolase" evidence="3">
    <location>
        <begin position="19"/>
        <end position="335"/>
    </location>
</feature>
<dbReference type="Pfam" id="PF00135">
    <property type="entry name" value="COesterase"/>
    <property type="match status" value="1"/>
</dbReference>
<organism evidence="5 6">
    <name type="scientific">Lymnaea stagnalis</name>
    <name type="common">Great pond snail</name>
    <name type="synonym">Helix stagnalis</name>
    <dbReference type="NCBI Taxonomy" id="6523"/>
    <lineage>
        <taxon>Eukaryota</taxon>
        <taxon>Metazoa</taxon>
        <taxon>Spiralia</taxon>
        <taxon>Lophotrochozoa</taxon>
        <taxon>Mollusca</taxon>
        <taxon>Gastropoda</taxon>
        <taxon>Heterobranchia</taxon>
        <taxon>Euthyneura</taxon>
        <taxon>Panpulmonata</taxon>
        <taxon>Hygrophila</taxon>
        <taxon>Lymnaeoidea</taxon>
        <taxon>Lymnaeidae</taxon>
        <taxon>Lymnaea</taxon>
    </lineage>
</organism>
<keyword evidence="3" id="KW-0732">Signal</keyword>
<accession>A0AAV2I8P5</accession>
<dbReference type="Proteomes" id="UP001497497">
    <property type="component" value="Unassembled WGS sequence"/>
</dbReference>
<evidence type="ECO:0000313" key="6">
    <source>
        <dbReference type="Proteomes" id="UP001497497"/>
    </source>
</evidence>
<dbReference type="InterPro" id="IPR002018">
    <property type="entry name" value="CarbesteraseB"/>
</dbReference>
<dbReference type="PANTHER" id="PTHR11559">
    <property type="entry name" value="CARBOXYLESTERASE"/>
    <property type="match status" value="1"/>
</dbReference>
<dbReference type="SUPFAM" id="SSF53474">
    <property type="entry name" value="alpha/beta-Hydrolases"/>
    <property type="match status" value="1"/>
</dbReference>